<keyword evidence="1" id="KW-1133">Transmembrane helix</keyword>
<evidence type="ECO:0000313" key="3">
    <source>
        <dbReference type="Proteomes" id="UP001500936"/>
    </source>
</evidence>
<comment type="caution">
    <text evidence="2">The sequence shown here is derived from an EMBL/GenBank/DDBJ whole genome shotgun (WGS) entry which is preliminary data.</text>
</comment>
<reference evidence="3" key="1">
    <citation type="journal article" date="2019" name="Int. J. Syst. Evol. Microbiol.">
        <title>The Global Catalogue of Microorganisms (GCM) 10K type strain sequencing project: providing services to taxonomists for standard genome sequencing and annotation.</title>
        <authorList>
            <consortium name="The Broad Institute Genomics Platform"/>
            <consortium name="The Broad Institute Genome Sequencing Center for Infectious Disease"/>
            <person name="Wu L."/>
            <person name="Ma J."/>
        </authorList>
    </citation>
    <scope>NUCLEOTIDE SEQUENCE [LARGE SCALE GENOMIC DNA]</scope>
    <source>
        <strain evidence="3">JCM 17925</strain>
    </source>
</reference>
<dbReference type="Proteomes" id="UP001500936">
    <property type="component" value="Unassembled WGS sequence"/>
</dbReference>
<keyword evidence="3" id="KW-1185">Reference proteome</keyword>
<feature type="transmembrane region" description="Helical" evidence="1">
    <location>
        <begin position="120"/>
        <end position="141"/>
    </location>
</feature>
<gene>
    <name evidence="2" type="ORF">GCM10023187_54130</name>
</gene>
<keyword evidence="1" id="KW-0812">Transmembrane</keyword>
<evidence type="ECO:0000313" key="2">
    <source>
        <dbReference type="EMBL" id="GAA4419633.1"/>
    </source>
</evidence>
<proteinExistence type="predicted"/>
<name>A0ABP8L082_9BACT</name>
<organism evidence="2 3">
    <name type="scientific">Nibrella viscosa</name>
    <dbReference type="NCBI Taxonomy" id="1084524"/>
    <lineage>
        <taxon>Bacteria</taxon>
        <taxon>Pseudomonadati</taxon>
        <taxon>Bacteroidota</taxon>
        <taxon>Cytophagia</taxon>
        <taxon>Cytophagales</taxon>
        <taxon>Spirosomataceae</taxon>
        <taxon>Nibrella</taxon>
    </lineage>
</organism>
<feature type="transmembrane region" description="Helical" evidence="1">
    <location>
        <begin position="86"/>
        <end position="108"/>
    </location>
</feature>
<accession>A0ABP8L082</accession>
<dbReference type="RefSeq" id="WP_345271190.1">
    <property type="nucleotide sequence ID" value="NZ_BAABHB010000019.1"/>
</dbReference>
<protein>
    <submittedName>
        <fullName evidence="2">Uncharacterized protein</fullName>
    </submittedName>
</protein>
<sequence>MFTAIRHRLIKPFCAETLVYVVNTPVAVLQQRVNALPTERCGFMGSVRFTLEPLSAPFGRGRIAGRSGACLHDTSRLAVTIQPSPALGLLFLTALCLGLHLLVTAVTTAGDLLHPLVRSLLLLGVVLPFLWAMAIGTVYGLRTNIEEHLNLMPVTIPGVVRYASTSALSSSVSL</sequence>
<evidence type="ECO:0000256" key="1">
    <source>
        <dbReference type="SAM" id="Phobius"/>
    </source>
</evidence>
<dbReference type="EMBL" id="BAABHB010000019">
    <property type="protein sequence ID" value="GAA4419633.1"/>
    <property type="molecule type" value="Genomic_DNA"/>
</dbReference>
<keyword evidence="1" id="KW-0472">Membrane</keyword>